<comment type="similarity">
    <text evidence="2">Belongs to the SAS10 family.</text>
</comment>
<gene>
    <name evidence="7" type="ORF">RhiirC2_850556</name>
</gene>
<comment type="subcellular location">
    <subcellularLocation>
        <location evidence="1">Nucleus</location>
    </subcellularLocation>
</comment>
<dbReference type="GO" id="GO:0000462">
    <property type="term" value="P:maturation of SSU-rRNA from tricistronic rRNA transcript (SSU-rRNA, 5.8S rRNA, LSU-rRNA)"/>
    <property type="evidence" value="ECO:0007669"/>
    <property type="project" value="TreeGrafter"/>
</dbReference>
<dbReference type="InterPro" id="IPR007146">
    <property type="entry name" value="Sas10/Utp3/C1D"/>
</dbReference>
<accession>A0A2N1N6W2</accession>
<keyword evidence="4" id="KW-0539">Nucleus</keyword>
<name>A0A2N1N6W2_9GLOM</name>
<evidence type="ECO:0000256" key="5">
    <source>
        <dbReference type="SAM" id="MobiDB-lite"/>
    </source>
</evidence>
<evidence type="ECO:0000256" key="4">
    <source>
        <dbReference type="ARBA" id="ARBA00023242"/>
    </source>
</evidence>
<dbReference type="Pfam" id="PF09368">
    <property type="entry name" value="Sas10"/>
    <property type="match status" value="1"/>
</dbReference>
<feature type="region of interest" description="Disordered" evidence="5">
    <location>
        <begin position="591"/>
        <end position="617"/>
    </location>
</feature>
<feature type="compositionally biased region" description="Basic residues" evidence="5">
    <location>
        <begin position="595"/>
        <end position="617"/>
    </location>
</feature>
<dbReference type="VEuPathDB" id="FungiDB:RhiirFUN_005497"/>
<dbReference type="Proteomes" id="UP000233469">
    <property type="component" value="Unassembled WGS sequence"/>
</dbReference>
<dbReference type="InterPro" id="IPR018972">
    <property type="entry name" value="Sas10_C_dom"/>
</dbReference>
<evidence type="ECO:0000256" key="1">
    <source>
        <dbReference type="ARBA" id="ARBA00004123"/>
    </source>
</evidence>
<reference evidence="7 8" key="1">
    <citation type="submission" date="2016-04" db="EMBL/GenBank/DDBJ databases">
        <title>Genome analyses suggest a sexual origin of heterokaryosis in a supposedly ancient asexual fungus.</title>
        <authorList>
            <person name="Ropars J."/>
            <person name="Sedzielewska K."/>
            <person name="Noel J."/>
            <person name="Charron P."/>
            <person name="Farinelli L."/>
            <person name="Marton T."/>
            <person name="Kruger M."/>
            <person name="Pelin A."/>
            <person name="Brachmann A."/>
            <person name="Corradi N."/>
        </authorList>
    </citation>
    <scope>NUCLEOTIDE SEQUENCE [LARGE SCALE GENOMIC DNA]</scope>
    <source>
        <strain evidence="7 8">C2</strain>
    </source>
</reference>
<dbReference type="VEuPathDB" id="FungiDB:RhiirA1_487624"/>
<organism evidence="7 8">
    <name type="scientific">Rhizophagus irregularis</name>
    <dbReference type="NCBI Taxonomy" id="588596"/>
    <lineage>
        <taxon>Eukaryota</taxon>
        <taxon>Fungi</taxon>
        <taxon>Fungi incertae sedis</taxon>
        <taxon>Mucoromycota</taxon>
        <taxon>Glomeromycotina</taxon>
        <taxon>Glomeromycetes</taxon>
        <taxon>Glomerales</taxon>
        <taxon>Glomeraceae</taxon>
        <taxon>Rhizophagus</taxon>
    </lineage>
</organism>
<feature type="compositionally biased region" description="Acidic residues" evidence="5">
    <location>
        <begin position="123"/>
        <end position="137"/>
    </location>
</feature>
<evidence type="ECO:0000313" key="8">
    <source>
        <dbReference type="Proteomes" id="UP000233469"/>
    </source>
</evidence>
<proteinExistence type="inferred from homology"/>
<feature type="domain" description="Sas10 C-terminal" evidence="6">
    <location>
        <begin position="579"/>
        <end position="651"/>
    </location>
</feature>
<feature type="compositionally biased region" description="Acidic residues" evidence="5">
    <location>
        <begin position="83"/>
        <end position="110"/>
    </location>
</feature>
<evidence type="ECO:0000313" key="7">
    <source>
        <dbReference type="EMBL" id="PKK69637.1"/>
    </source>
</evidence>
<dbReference type="VEuPathDB" id="FungiDB:FUN_005801"/>
<dbReference type="EMBL" id="LLXL01000703">
    <property type="protein sequence ID" value="PKK69637.1"/>
    <property type="molecule type" value="Genomic_DNA"/>
</dbReference>
<evidence type="ECO:0000256" key="2">
    <source>
        <dbReference type="ARBA" id="ARBA00010979"/>
    </source>
</evidence>
<dbReference type="GO" id="GO:0032040">
    <property type="term" value="C:small-subunit processome"/>
    <property type="evidence" value="ECO:0007669"/>
    <property type="project" value="TreeGrafter"/>
</dbReference>
<dbReference type="PANTHER" id="PTHR13237:SF8">
    <property type="entry name" value="SOMETHING ABOUT SILENCING PROTEIN 10"/>
    <property type="match status" value="1"/>
</dbReference>
<comment type="caution">
    <text evidence="7">The sequence shown here is derived from an EMBL/GenBank/DDBJ whole genome shotgun (WGS) entry which is preliminary data.</text>
</comment>
<evidence type="ECO:0000259" key="6">
    <source>
        <dbReference type="Pfam" id="PF09368"/>
    </source>
</evidence>
<dbReference type="Pfam" id="PF04000">
    <property type="entry name" value="Sas10_Utp3"/>
    <property type="match status" value="1"/>
</dbReference>
<sequence>MGRKKKTFYKPSIQIETGNDKYDNQAGRIKAINSWDDIEHDSEDEYYEERGKILLDNNYSQKQDETESSEEEVFALQTGGTSSEEDESQGENQEDDLMSSDADNDFDEFDSQTWGNHKKTYYDADELSDFDEAKEEEEEALRLQKKKISKMSEEDFFDDDNLLGVGSISAMDMDKEHEKKLMERLNQEVQKVSFEKDDSETQPKNQDHYSNLSRTEIVEILQDDSPELIELLSEFKEQLSTLKDTLAPILEKAKKRNIKYDPAMKFLSIKYHTLLNYLTNISFYFFLKSSGTRHLRMHPVIDTLVDLRTTLDKLETLESKMKDIIKQFVDRLETDEHTDKSEKVEKEIGVGEIINELPSQIQTNSKFEKVKIKKKEKNESIKSKYKKKLDEENSEKSKKTKLQNGYIRSDERDINLSNMADTFIEPEFVSFKNVKKNKRIREDLDMGVLDALDDVDAEDKAQNRKSLRHHVAKIDQNLAKREKAIRLGGDTDIPYKDKDKSVIKSVNSQNDGDDLDNLDWNEDDNKIAKDIETGGDDELYLSVRKTKKAKKEKEFEHEQLIKNSKNDETVYEEEMLPDGSKRQINYEILKNKGLTPHRKKEQRNPRVKHRNKYEKAKKKIKSIKRIVVRQEGPYGGEITGIKTKLSRSIKFND</sequence>
<dbReference type="AlphaFoldDB" id="A0A2N1N6W2"/>
<protein>
    <recommendedName>
        <fullName evidence="6">Sas10 C-terminal domain-containing protein</fullName>
    </recommendedName>
</protein>
<feature type="region of interest" description="Disordered" evidence="5">
    <location>
        <begin position="58"/>
        <end position="137"/>
    </location>
</feature>
<evidence type="ECO:0000256" key="3">
    <source>
        <dbReference type="ARBA" id="ARBA00022553"/>
    </source>
</evidence>
<keyword evidence="3" id="KW-0597">Phosphoprotein</keyword>
<reference evidence="7 8" key="2">
    <citation type="submission" date="2017-10" db="EMBL/GenBank/DDBJ databases">
        <title>Extensive intraspecific genome diversity in a model arbuscular mycorrhizal fungus.</title>
        <authorList>
            <person name="Chen E.C.H."/>
            <person name="Morin E."/>
            <person name="Baudet D."/>
            <person name="Noel J."/>
            <person name="Ndikumana S."/>
            <person name="Charron P."/>
            <person name="St-Onge C."/>
            <person name="Giorgi J."/>
            <person name="Grigoriev I.V."/>
            <person name="Roux C."/>
            <person name="Martin F.M."/>
            <person name="Corradi N."/>
        </authorList>
    </citation>
    <scope>NUCLEOTIDE SEQUENCE [LARGE SCALE GENOMIC DNA]</scope>
    <source>
        <strain evidence="7 8">C2</strain>
    </source>
</reference>
<dbReference type="PANTHER" id="PTHR13237">
    <property type="entry name" value="SOMETHING ABOUT SILENCING PROTEIN 10-RELATED"/>
    <property type="match status" value="1"/>
</dbReference>